<reference evidence="1 2" key="1">
    <citation type="submission" date="2020-01" db="EMBL/GenBank/DDBJ databases">
        <title>Sphingomonas sp. strain CSW-10.</title>
        <authorList>
            <person name="Chen W.-M."/>
        </authorList>
    </citation>
    <scope>NUCLEOTIDE SEQUENCE [LARGE SCALE GENOMIC DNA]</scope>
    <source>
        <strain evidence="1 2">CSW-10</strain>
    </source>
</reference>
<evidence type="ECO:0000313" key="2">
    <source>
        <dbReference type="Proteomes" id="UP000503018"/>
    </source>
</evidence>
<evidence type="ECO:0000313" key="1">
    <source>
        <dbReference type="EMBL" id="QJQ31806.1"/>
    </source>
</evidence>
<sequence length="125" mass="13601">MAHAHSTPQLRPLPGLALPQFTYSLSDIQVRLGQMDRSTRWLLSYVAKLIDGHGFPAPLPLQHGDTVDTMPRVKSRWPAAAVDYWFDVQLPQGGGTTARAERAAAEDLDARAAAIGLRTIKGGRS</sequence>
<keyword evidence="2" id="KW-1185">Reference proteome</keyword>
<gene>
    <name evidence="1" type="ORF">GV829_04555</name>
</gene>
<accession>A0A6M4ASW8</accession>
<name>A0A6M4ASW8_9SPHN</name>
<dbReference type="EMBL" id="CP053015">
    <property type="protein sequence ID" value="QJQ31806.1"/>
    <property type="molecule type" value="Genomic_DNA"/>
</dbReference>
<protein>
    <submittedName>
        <fullName evidence="1">Uncharacterized protein</fullName>
    </submittedName>
</protein>
<organism evidence="1 2">
    <name type="scientific">Sphingomonas lacunae</name>
    <dbReference type="NCBI Taxonomy" id="2698828"/>
    <lineage>
        <taxon>Bacteria</taxon>
        <taxon>Pseudomonadati</taxon>
        <taxon>Pseudomonadota</taxon>
        <taxon>Alphaproteobacteria</taxon>
        <taxon>Sphingomonadales</taxon>
        <taxon>Sphingomonadaceae</taxon>
        <taxon>Sphingomonas</taxon>
    </lineage>
</organism>
<dbReference type="Proteomes" id="UP000503018">
    <property type="component" value="Chromosome"/>
</dbReference>
<dbReference type="KEGG" id="slan:GV829_04555"/>
<dbReference type="AlphaFoldDB" id="A0A6M4ASW8"/>
<dbReference type="RefSeq" id="WP_169944271.1">
    <property type="nucleotide sequence ID" value="NZ_CP053015.1"/>
</dbReference>
<proteinExistence type="predicted"/>